<evidence type="ECO:0000313" key="8">
    <source>
        <dbReference type="EMBL" id="CAL1711607.1"/>
    </source>
</evidence>
<protein>
    <submittedName>
        <fullName evidence="8">Uncharacterized protein</fullName>
    </submittedName>
</protein>
<dbReference type="InterPro" id="IPR007867">
    <property type="entry name" value="GMC_OxRtase_C"/>
</dbReference>
<evidence type="ECO:0000256" key="1">
    <source>
        <dbReference type="ARBA" id="ARBA00001974"/>
    </source>
</evidence>
<dbReference type="PANTHER" id="PTHR42784">
    <property type="entry name" value="PYRANOSE 2-OXIDASE"/>
    <property type="match status" value="1"/>
</dbReference>
<name>A0ABP1DWK1_9APHY</name>
<reference evidence="9" key="1">
    <citation type="submission" date="2024-04" db="EMBL/GenBank/DDBJ databases">
        <authorList>
            <person name="Shaw F."/>
            <person name="Minotto A."/>
        </authorList>
    </citation>
    <scope>NUCLEOTIDE SEQUENCE [LARGE SCALE GENOMIC DNA]</scope>
</reference>
<sequence length="785" mass="87980">MSFQSVPPSDGEYRIKVLDSNKYVEYDPGKGTWIKLADLNTSSDKQKFNITRIQGTNCYAIISCFDDNGLYRYKTSETYWGYGYVRGKDSGSDRWTFIQGTQSGKQFAKIKLDSEDDVWDSDSSLSDGCVHFYKDKSDRPNQRFVFQLVDNQDSPIPPTTNVPTNEKTFQKSFFSLDVPGAKSLGPYDIIVIGSGIGGGIVSTDLFDTNSMLGKNAKNVLVIEKGDLVFHSHCLNAARPSGLGEDRGQQNDTFFAAFRDDYNLSPQTVKKDWKGGPMYNLGGRSAAWGLFAPRIHDEVLRKEFPTTVYNDLLWTYYIEAEKLMMLSEPETKTIHQNLMERLNIEAQPAVQWQWGRIASEFRDTRNFDFADGAYSTIDRLLEIAMSKPVDANGRLREHDNFKILLNTEVRKLGWDASNSKRVNGVWVRTRDGKDDFIPLRTGGQVVVAAGTVYSPAILLRSGVDLKSNGGLHVTDHDIFFRALPFEYNDPKNREVVGAMKLQTYVRTSNNEITLANMSLDASSFLPRRDIQLNDYPKWIISFIRQTPLNQSNIVEMVNDEPVVTINRVKPFNMQDPTIQELKRLTSNATDVLQKALKLTFLEDPALRNSEYFKTLELGGVAHELGTIPMQSPSTTSYCVDTNLKLSGYEGVYVSDLSIFPMSPEVNPTLTLAALALRLSRQILHPRLIIYSPSGNITTESADRDTVYVINQTGVKQKVFLGNRAGVYNDGKDGTAVLGPGDSESWKRRSGTAEALSVFKLRYNSPTEFSDSPSVILANPGRICPLL</sequence>
<proteinExistence type="inferred from homology"/>
<organism evidence="8 9">
    <name type="scientific">Somion occarium</name>
    <dbReference type="NCBI Taxonomy" id="3059160"/>
    <lineage>
        <taxon>Eukaryota</taxon>
        <taxon>Fungi</taxon>
        <taxon>Dikarya</taxon>
        <taxon>Basidiomycota</taxon>
        <taxon>Agaricomycotina</taxon>
        <taxon>Agaricomycetes</taxon>
        <taxon>Polyporales</taxon>
        <taxon>Cerrenaceae</taxon>
        <taxon>Somion</taxon>
    </lineage>
</organism>
<dbReference type="PANTHER" id="PTHR42784:SF1">
    <property type="entry name" value="PYRANOSE 2-OXIDASE"/>
    <property type="match status" value="1"/>
</dbReference>
<evidence type="ECO:0000256" key="3">
    <source>
        <dbReference type="ARBA" id="ARBA00022630"/>
    </source>
</evidence>
<keyword evidence="3" id="KW-0285">Flavoprotein</keyword>
<keyword evidence="4" id="KW-0274">FAD</keyword>
<evidence type="ECO:0000256" key="5">
    <source>
        <dbReference type="ARBA" id="ARBA00023002"/>
    </source>
</evidence>
<dbReference type="InterPro" id="IPR036188">
    <property type="entry name" value="FAD/NAD-bd_sf"/>
</dbReference>
<dbReference type="InterPro" id="IPR035992">
    <property type="entry name" value="Ricin_B-like_lectins"/>
</dbReference>
<evidence type="ECO:0000259" key="6">
    <source>
        <dbReference type="Pfam" id="PF00732"/>
    </source>
</evidence>
<keyword evidence="9" id="KW-1185">Reference proteome</keyword>
<dbReference type="Pfam" id="PF00732">
    <property type="entry name" value="GMC_oxred_N"/>
    <property type="match status" value="1"/>
</dbReference>
<dbReference type="SUPFAM" id="SSF50370">
    <property type="entry name" value="Ricin B-like lectins"/>
    <property type="match status" value="1"/>
</dbReference>
<feature type="domain" description="Glucose-methanol-choline oxidoreductase C-terminal" evidence="7">
    <location>
        <begin position="602"/>
        <end position="674"/>
    </location>
</feature>
<dbReference type="SUPFAM" id="SSF51905">
    <property type="entry name" value="FAD/NAD(P)-binding domain"/>
    <property type="match status" value="1"/>
</dbReference>
<evidence type="ECO:0000256" key="4">
    <source>
        <dbReference type="ARBA" id="ARBA00022827"/>
    </source>
</evidence>
<comment type="cofactor">
    <cofactor evidence="1">
        <name>FAD</name>
        <dbReference type="ChEBI" id="CHEBI:57692"/>
    </cofactor>
</comment>
<dbReference type="InterPro" id="IPR051473">
    <property type="entry name" value="P2Ox-like"/>
</dbReference>
<evidence type="ECO:0000259" key="7">
    <source>
        <dbReference type="Pfam" id="PF05199"/>
    </source>
</evidence>
<dbReference type="Gene3D" id="3.50.50.60">
    <property type="entry name" value="FAD/NAD(P)-binding domain"/>
    <property type="match status" value="2"/>
</dbReference>
<evidence type="ECO:0000256" key="2">
    <source>
        <dbReference type="ARBA" id="ARBA00010790"/>
    </source>
</evidence>
<keyword evidence="5" id="KW-0560">Oxidoreductase</keyword>
<accession>A0ABP1DWK1</accession>
<comment type="similarity">
    <text evidence="2">Belongs to the GMC oxidoreductase family.</text>
</comment>
<gene>
    <name evidence="8" type="ORF">GFSPODELE1_LOCUS8422</name>
</gene>
<dbReference type="Gene3D" id="2.80.10.50">
    <property type="match status" value="1"/>
</dbReference>
<dbReference type="Proteomes" id="UP001497453">
    <property type="component" value="Chromosome 6"/>
</dbReference>
<dbReference type="InterPro" id="IPR000172">
    <property type="entry name" value="GMC_OxRdtase_N"/>
</dbReference>
<dbReference type="EMBL" id="OZ037949">
    <property type="protein sequence ID" value="CAL1711607.1"/>
    <property type="molecule type" value="Genomic_DNA"/>
</dbReference>
<evidence type="ECO:0000313" key="9">
    <source>
        <dbReference type="Proteomes" id="UP001497453"/>
    </source>
</evidence>
<dbReference type="Pfam" id="PF05199">
    <property type="entry name" value="GMC_oxred_C"/>
    <property type="match status" value="1"/>
</dbReference>
<feature type="domain" description="Glucose-methanol-choline oxidoreductase N-terminal" evidence="6">
    <location>
        <begin position="397"/>
        <end position="467"/>
    </location>
</feature>